<dbReference type="InterPro" id="IPR036915">
    <property type="entry name" value="Cyclin-like_sf"/>
</dbReference>
<evidence type="ECO:0000313" key="4">
    <source>
        <dbReference type="EMBL" id="TMW56647.1"/>
    </source>
</evidence>
<dbReference type="InterPro" id="IPR013763">
    <property type="entry name" value="Cyclin-like_dom"/>
</dbReference>
<evidence type="ECO:0000256" key="1">
    <source>
        <dbReference type="RuleBase" id="RU000383"/>
    </source>
</evidence>
<dbReference type="FunFam" id="1.10.472.10:FF:000057">
    <property type="entry name" value="Cyclin N-terminal domain containing 2"/>
    <property type="match status" value="1"/>
</dbReference>
<dbReference type="InterPro" id="IPR006671">
    <property type="entry name" value="Cyclin_N"/>
</dbReference>
<reference evidence="4" key="1">
    <citation type="submission" date="2019-03" db="EMBL/GenBank/DDBJ databases">
        <title>Long read genome sequence of the mycoparasitic Pythium oligandrum ATCC 38472 isolated from sugarbeet rhizosphere.</title>
        <authorList>
            <person name="Gaulin E."/>
        </authorList>
    </citation>
    <scope>NUCLEOTIDE SEQUENCE</scope>
    <source>
        <strain evidence="4">ATCC 38472_TT</strain>
    </source>
</reference>
<proteinExistence type="inferred from homology"/>
<dbReference type="SMART" id="SM00385">
    <property type="entry name" value="CYCLIN"/>
    <property type="match status" value="1"/>
</dbReference>
<comment type="similarity">
    <text evidence="1">Belongs to the cyclin family.</text>
</comment>
<organism evidence="4 5">
    <name type="scientific">Pythium oligandrum</name>
    <name type="common">Mycoparasitic fungus</name>
    <dbReference type="NCBI Taxonomy" id="41045"/>
    <lineage>
        <taxon>Eukaryota</taxon>
        <taxon>Sar</taxon>
        <taxon>Stramenopiles</taxon>
        <taxon>Oomycota</taxon>
        <taxon>Peronosporomycetes</taxon>
        <taxon>Pythiales</taxon>
        <taxon>Pythiaceae</taxon>
        <taxon>Pythium</taxon>
    </lineage>
</organism>
<gene>
    <name evidence="4" type="ORF">Poli38472_006657</name>
</gene>
<feature type="domain" description="Cyclin-like" evidence="3">
    <location>
        <begin position="80"/>
        <end position="164"/>
    </location>
</feature>
<dbReference type="OrthoDB" id="64224at2759"/>
<accession>A0A8K1C507</accession>
<dbReference type="SUPFAM" id="SSF47954">
    <property type="entry name" value="Cyclin-like"/>
    <property type="match status" value="1"/>
</dbReference>
<dbReference type="EMBL" id="SPLM01000145">
    <property type="protein sequence ID" value="TMW56647.1"/>
    <property type="molecule type" value="Genomic_DNA"/>
</dbReference>
<dbReference type="Pfam" id="PF00134">
    <property type="entry name" value="Cyclin_N"/>
    <property type="match status" value="1"/>
</dbReference>
<protein>
    <recommendedName>
        <fullName evidence="3">Cyclin-like domain-containing protein</fullName>
    </recommendedName>
</protein>
<evidence type="ECO:0000259" key="3">
    <source>
        <dbReference type="SMART" id="SM00385"/>
    </source>
</evidence>
<sequence>MTATCVDESLLLCDEQADMTACEDFAEEHLDAYAVGVCPIEMLEMRLIKERETIDPRNPQYLEAVQESGMCATWRYKMCRWMFETGHAFELSVDTVGCAIHFLDQYLSQHSVDKIMMQLVSMVCMFVASKMHETQPISMEEMELLCERKFTRDQILKAESKLLLVLNWNLNPPVAFTYARDIVGLLEAENKNELSAPVMDLLQAATEDFSSVTFAPSVMGLAAIQVLAMNGKKSTKSAIRDLIIQFQIPADELMACFRYLRAIYIQRFAPKRVEVPEIVTAPEVVNSEANKGKTSPRELSSPTSVDELPMPKSMNDARSSIDNFIVAKELTKTSTSPTERPKPAAAKRLRMC</sequence>
<dbReference type="InterPro" id="IPR039361">
    <property type="entry name" value="Cyclin"/>
</dbReference>
<comment type="caution">
    <text evidence="4">The sequence shown here is derived from an EMBL/GenBank/DDBJ whole genome shotgun (WGS) entry which is preliminary data.</text>
</comment>
<dbReference type="Proteomes" id="UP000794436">
    <property type="component" value="Unassembled WGS sequence"/>
</dbReference>
<name>A0A8K1C507_PYTOL</name>
<keyword evidence="1" id="KW-0195">Cyclin</keyword>
<feature type="region of interest" description="Disordered" evidence="2">
    <location>
        <begin position="288"/>
        <end position="315"/>
    </location>
</feature>
<evidence type="ECO:0000313" key="5">
    <source>
        <dbReference type="Proteomes" id="UP000794436"/>
    </source>
</evidence>
<keyword evidence="5" id="KW-1185">Reference proteome</keyword>
<dbReference type="PANTHER" id="PTHR10177">
    <property type="entry name" value="CYCLINS"/>
    <property type="match status" value="1"/>
</dbReference>
<feature type="region of interest" description="Disordered" evidence="2">
    <location>
        <begin position="328"/>
        <end position="352"/>
    </location>
</feature>
<dbReference type="AlphaFoldDB" id="A0A8K1C507"/>
<dbReference type="Gene3D" id="1.10.472.10">
    <property type="entry name" value="Cyclin-like"/>
    <property type="match status" value="2"/>
</dbReference>
<evidence type="ECO:0000256" key="2">
    <source>
        <dbReference type="SAM" id="MobiDB-lite"/>
    </source>
</evidence>
<feature type="compositionally biased region" description="Polar residues" evidence="2">
    <location>
        <begin position="288"/>
        <end position="304"/>
    </location>
</feature>